<proteinExistence type="predicted"/>
<name>A0AAV7NVX7_PLEWA</name>
<comment type="caution">
    <text evidence="2">The sequence shown here is derived from an EMBL/GenBank/DDBJ whole genome shotgun (WGS) entry which is preliminary data.</text>
</comment>
<accession>A0AAV7NVX7</accession>
<sequence length="253" mass="28376">MLKDVFVANNVRIIGILEGMKGAQAMHFIEEWLRTVVSPTGLSTFFMMERVHTVPTKKPAPGVPPRPIVAKTLNYRDQVFRVARERAPILADNTQISLYSDYTVAVQRRCFTFTDVKRLLRAAGLTFALIFPAKLKILYDKRSHFFDSPVAAQSWMDYTLPESQKMDTQVNPPPSSRQQPRRHCSGVPETMMQTVPSLHQARASQRYPLLSAAPLKSQLHCPSGRSPEGGPMDSDTDSSRAFSSIILQTANDQ</sequence>
<gene>
    <name evidence="2" type="ORF">NDU88_006724</name>
</gene>
<evidence type="ECO:0000313" key="3">
    <source>
        <dbReference type="Proteomes" id="UP001066276"/>
    </source>
</evidence>
<evidence type="ECO:0000256" key="1">
    <source>
        <dbReference type="SAM" id="MobiDB-lite"/>
    </source>
</evidence>
<feature type="region of interest" description="Disordered" evidence="1">
    <location>
        <begin position="218"/>
        <end position="242"/>
    </location>
</feature>
<protein>
    <submittedName>
        <fullName evidence="2">Uncharacterized protein</fullName>
    </submittedName>
</protein>
<feature type="region of interest" description="Disordered" evidence="1">
    <location>
        <begin position="164"/>
        <end position="184"/>
    </location>
</feature>
<evidence type="ECO:0000313" key="2">
    <source>
        <dbReference type="EMBL" id="KAJ1118533.1"/>
    </source>
</evidence>
<dbReference type="EMBL" id="JANPWB010000012">
    <property type="protein sequence ID" value="KAJ1118533.1"/>
    <property type="molecule type" value="Genomic_DNA"/>
</dbReference>
<dbReference type="Gene3D" id="3.30.70.1820">
    <property type="entry name" value="L1 transposable element, RRM domain"/>
    <property type="match status" value="1"/>
</dbReference>
<reference evidence="2" key="1">
    <citation type="journal article" date="2022" name="bioRxiv">
        <title>Sequencing and chromosome-scale assembly of the giantPleurodeles waltlgenome.</title>
        <authorList>
            <person name="Brown T."/>
            <person name="Elewa A."/>
            <person name="Iarovenko S."/>
            <person name="Subramanian E."/>
            <person name="Araus A.J."/>
            <person name="Petzold A."/>
            <person name="Susuki M."/>
            <person name="Suzuki K.-i.T."/>
            <person name="Hayashi T."/>
            <person name="Toyoda A."/>
            <person name="Oliveira C."/>
            <person name="Osipova E."/>
            <person name="Leigh N.D."/>
            <person name="Simon A."/>
            <person name="Yun M.H."/>
        </authorList>
    </citation>
    <scope>NUCLEOTIDE SEQUENCE</scope>
    <source>
        <strain evidence="2">20211129_DDA</strain>
        <tissue evidence="2">Liver</tissue>
    </source>
</reference>
<dbReference type="AlphaFoldDB" id="A0AAV7NVX7"/>
<dbReference type="PANTHER" id="PTHR11505">
    <property type="entry name" value="L1 TRANSPOSABLE ELEMENT-RELATED"/>
    <property type="match status" value="1"/>
</dbReference>
<keyword evidence="3" id="KW-1185">Reference proteome</keyword>
<dbReference type="Proteomes" id="UP001066276">
    <property type="component" value="Chromosome 8"/>
</dbReference>
<dbReference type="InterPro" id="IPR004244">
    <property type="entry name" value="Transposase_22"/>
</dbReference>
<organism evidence="2 3">
    <name type="scientific">Pleurodeles waltl</name>
    <name type="common">Iberian ribbed newt</name>
    <dbReference type="NCBI Taxonomy" id="8319"/>
    <lineage>
        <taxon>Eukaryota</taxon>
        <taxon>Metazoa</taxon>
        <taxon>Chordata</taxon>
        <taxon>Craniata</taxon>
        <taxon>Vertebrata</taxon>
        <taxon>Euteleostomi</taxon>
        <taxon>Amphibia</taxon>
        <taxon>Batrachia</taxon>
        <taxon>Caudata</taxon>
        <taxon>Salamandroidea</taxon>
        <taxon>Salamandridae</taxon>
        <taxon>Pleurodelinae</taxon>
        <taxon>Pleurodeles</taxon>
    </lineage>
</organism>